<name>A0A0A9X217_LYGHE</name>
<protein>
    <submittedName>
        <fullName evidence="2">Uncharacterized protein</fullName>
    </submittedName>
</protein>
<feature type="compositionally biased region" description="Basic and acidic residues" evidence="1">
    <location>
        <begin position="1"/>
        <end position="12"/>
    </location>
</feature>
<dbReference type="EMBL" id="GBHO01032499">
    <property type="protein sequence ID" value="JAG11105.1"/>
    <property type="molecule type" value="Transcribed_RNA"/>
</dbReference>
<proteinExistence type="predicted"/>
<dbReference type="EMBL" id="GDHC01000295">
    <property type="protein sequence ID" value="JAQ18334.1"/>
    <property type="molecule type" value="Transcribed_RNA"/>
</dbReference>
<evidence type="ECO:0000313" key="4">
    <source>
        <dbReference type="EMBL" id="JAQ18334.1"/>
    </source>
</evidence>
<dbReference type="EMBL" id="GBHO01003359">
    <property type="protein sequence ID" value="JAG40245.1"/>
    <property type="molecule type" value="Transcribed_RNA"/>
</dbReference>
<evidence type="ECO:0000313" key="2">
    <source>
        <dbReference type="EMBL" id="JAG11105.1"/>
    </source>
</evidence>
<organism evidence="2">
    <name type="scientific">Lygus hesperus</name>
    <name type="common">Western plant bug</name>
    <dbReference type="NCBI Taxonomy" id="30085"/>
    <lineage>
        <taxon>Eukaryota</taxon>
        <taxon>Metazoa</taxon>
        <taxon>Ecdysozoa</taxon>
        <taxon>Arthropoda</taxon>
        <taxon>Hexapoda</taxon>
        <taxon>Insecta</taxon>
        <taxon>Pterygota</taxon>
        <taxon>Neoptera</taxon>
        <taxon>Paraneoptera</taxon>
        <taxon>Hemiptera</taxon>
        <taxon>Heteroptera</taxon>
        <taxon>Panheteroptera</taxon>
        <taxon>Cimicomorpha</taxon>
        <taxon>Miridae</taxon>
        <taxon>Mirini</taxon>
        <taxon>Lygus</taxon>
    </lineage>
</organism>
<sequence length="151" mass="16188">MPASSSHDDDKQQTAPSVAFPPTSLVPLNVVTDHVKERKMNATGNDVGDDVSNNINETKDNIVDATAHIVITDHKTELNTSASSSTCVYSASANNNINDLIIVVNGGGNQVYEDDEDDDIEFYGNTFFAKNGPLIDDDDDVVDTESGVIVE</sequence>
<evidence type="ECO:0000313" key="3">
    <source>
        <dbReference type="EMBL" id="JAG40245.1"/>
    </source>
</evidence>
<dbReference type="AlphaFoldDB" id="A0A0A9X217"/>
<reference evidence="2" key="1">
    <citation type="journal article" date="2014" name="PLoS ONE">
        <title>Transcriptome-Based Identification of ABC Transporters in the Western Tarnished Plant Bug Lygus hesperus.</title>
        <authorList>
            <person name="Hull J.J."/>
            <person name="Chaney K."/>
            <person name="Geib S.M."/>
            <person name="Fabrick J.A."/>
            <person name="Brent C.S."/>
            <person name="Walsh D."/>
            <person name="Lavine L.C."/>
        </authorList>
    </citation>
    <scope>NUCLEOTIDE SEQUENCE</scope>
</reference>
<gene>
    <name evidence="3" type="ORF">CM83_31360</name>
    <name evidence="2" type="ORF">CM83_31376</name>
    <name evidence="4" type="ORF">g.25233</name>
</gene>
<reference evidence="4" key="3">
    <citation type="journal article" date="2016" name="Gigascience">
        <title>De novo construction of an expanded transcriptome assembly for the western tarnished plant bug, Lygus hesperus.</title>
        <authorList>
            <person name="Tassone E.E."/>
            <person name="Geib S.M."/>
            <person name="Hall B."/>
            <person name="Fabrick J.A."/>
            <person name="Brent C.S."/>
            <person name="Hull J.J."/>
        </authorList>
    </citation>
    <scope>NUCLEOTIDE SEQUENCE</scope>
</reference>
<reference evidence="2" key="2">
    <citation type="submission" date="2014-07" db="EMBL/GenBank/DDBJ databases">
        <authorList>
            <person name="Hull J."/>
        </authorList>
    </citation>
    <scope>NUCLEOTIDE SEQUENCE</scope>
</reference>
<evidence type="ECO:0000256" key="1">
    <source>
        <dbReference type="SAM" id="MobiDB-lite"/>
    </source>
</evidence>
<feature type="region of interest" description="Disordered" evidence="1">
    <location>
        <begin position="1"/>
        <end position="23"/>
    </location>
</feature>
<accession>A0A0A9X217</accession>